<dbReference type="InterPro" id="IPR001789">
    <property type="entry name" value="Sig_transdc_resp-reg_receiver"/>
</dbReference>
<evidence type="ECO:0000259" key="3">
    <source>
        <dbReference type="PROSITE" id="PS50110"/>
    </source>
</evidence>
<feature type="modified residue" description="4-aspartylphosphate" evidence="2">
    <location>
        <position position="54"/>
    </location>
</feature>
<dbReference type="SUPFAM" id="SSF52172">
    <property type="entry name" value="CheY-like"/>
    <property type="match status" value="2"/>
</dbReference>
<name>E8R1Z2_ISOPI</name>
<dbReference type="Pfam" id="PF14332">
    <property type="entry name" value="DUF4388"/>
    <property type="match status" value="1"/>
</dbReference>
<dbReference type="AlphaFoldDB" id="E8R1Z2"/>
<reference key="1">
    <citation type="submission" date="2010-11" db="EMBL/GenBank/DDBJ databases">
        <title>The complete sequence of chromosome of Isophaera pallida ATCC 43644.</title>
        <authorList>
            <consortium name="US DOE Joint Genome Institute (JGI-PGF)"/>
            <person name="Lucas S."/>
            <person name="Copeland A."/>
            <person name="Lapidus A."/>
            <person name="Bruce D."/>
            <person name="Goodwin L."/>
            <person name="Pitluck S."/>
            <person name="Kyrpides N."/>
            <person name="Mavromatis K."/>
            <person name="Pagani I."/>
            <person name="Ivanova N."/>
            <person name="Saunders E."/>
            <person name="Brettin T."/>
            <person name="Detter J.C."/>
            <person name="Han C."/>
            <person name="Tapia R."/>
            <person name="Land M."/>
            <person name="Hauser L."/>
            <person name="Markowitz V."/>
            <person name="Cheng J.-F."/>
            <person name="Hugenholtz P."/>
            <person name="Woyke T."/>
            <person name="Wu D."/>
            <person name="Eisen J.A."/>
        </authorList>
    </citation>
    <scope>NUCLEOTIDE SEQUENCE</scope>
    <source>
        <strain>ATCC 43644</strain>
    </source>
</reference>
<dbReference type="PANTHER" id="PTHR44591:SF3">
    <property type="entry name" value="RESPONSE REGULATORY DOMAIN-CONTAINING PROTEIN"/>
    <property type="match status" value="1"/>
</dbReference>
<evidence type="ECO:0000256" key="2">
    <source>
        <dbReference type="PROSITE-ProRule" id="PRU00169"/>
    </source>
</evidence>
<dbReference type="STRING" id="575540.Isop_1842"/>
<dbReference type="PROSITE" id="PS50110">
    <property type="entry name" value="RESPONSE_REGULATORY"/>
    <property type="match status" value="2"/>
</dbReference>
<dbReference type="PANTHER" id="PTHR44591">
    <property type="entry name" value="STRESS RESPONSE REGULATOR PROTEIN 1"/>
    <property type="match status" value="1"/>
</dbReference>
<sequence length="514" mass="55696">MERPHVLVIDDSNAIRKTVECHLSQAGYRISQAADAEKGLSLAASAKPDLILLDHQLPGTTGDQVCRKLWENPATNEIPVLISSSLRLQVMHLYTEFPNAIDSLPKPYTPDNLKSAVANALTIGPKIIQAAKTGGSIEDVNSPPPALLSGNLEVFPARAVLDFVNNCKITGRLSFEVEGGLQIRFCVAGGRIQAVYSPNAPTEEVARCLPEELSDLAPLLTVTLTEQRDPQMGGLVNLLQKSLSDPRRLRALLRAQAAILTYGTLHSRVGEFALEPLDTPPPMFQAFPLQTSLPALAVEGVRRCADPIEADSWASLVFARQTRPGANLDRAGLNPVELKIHTLFDGAHNLAAVAQAVGVHLAEVAAVAQGLELTGLVERRDALANAHVMVLEDDTEAVRLIQRVLGPEGMGFQLKIVRDRIGASLLLRRTKFDLIIMALDTPEQEAFLRQIKQNHPETRFIGLAGMPDDESELTRFDQLGLDHVLHRPLSESDLVSTIRHVLGGGQLVGAGPVR</sequence>
<keyword evidence="5" id="KW-1185">Reference proteome</keyword>
<dbReference type="InParanoid" id="E8R1Z2"/>
<feature type="domain" description="Response regulatory" evidence="3">
    <location>
        <begin position="5"/>
        <end position="121"/>
    </location>
</feature>
<evidence type="ECO:0000313" key="4">
    <source>
        <dbReference type="EMBL" id="ADV62424.1"/>
    </source>
</evidence>
<dbReference type="Proteomes" id="UP000008631">
    <property type="component" value="Chromosome"/>
</dbReference>
<keyword evidence="1 2" id="KW-0597">Phosphoprotein</keyword>
<reference evidence="4 5" key="2">
    <citation type="journal article" date="2011" name="Stand. Genomic Sci.">
        <title>Complete genome sequence of Isosphaera pallida type strain (IS1B).</title>
        <authorList>
            <consortium name="US DOE Joint Genome Institute (JGI-PGF)"/>
            <person name="Goker M."/>
            <person name="Cleland D."/>
            <person name="Saunders E."/>
            <person name="Lapidus A."/>
            <person name="Nolan M."/>
            <person name="Lucas S."/>
            <person name="Hammon N."/>
            <person name="Deshpande S."/>
            <person name="Cheng J.F."/>
            <person name="Tapia R."/>
            <person name="Han C."/>
            <person name="Goodwin L."/>
            <person name="Pitluck S."/>
            <person name="Liolios K."/>
            <person name="Pagani I."/>
            <person name="Ivanova N."/>
            <person name="Mavromatis K."/>
            <person name="Pati A."/>
            <person name="Chen A."/>
            <person name="Palaniappan K."/>
            <person name="Land M."/>
            <person name="Hauser L."/>
            <person name="Chang Y.J."/>
            <person name="Jeffries C.D."/>
            <person name="Detter J.C."/>
            <person name="Beck B."/>
            <person name="Woyke T."/>
            <person name="Bristow J."/>
            <person name="Eisen J.A."/>
            <person name="Markowitz V."/>
            <person name="Hugenholtz P."/>
            <person name="Kyrpides N.C."/>
            <person name="Klenk H.P."/>
        </authorList>
    </citation>
    <scope>NUCLEOTIDE SEQUENCE [LARGE SCALE GENOMIC DNA]</scope>
    <source>
        <strain evidence="5">ATCC 43644 / DSM 9630 / IS1B</strain>
    </source>
</reference>
<dbReference type="GO" id="GO:0000160">
    <property type="term" value="P:phosphorelay signal transduction system"/>
    <property type="evidence" value="ECO:0007669"/>
    <property type="project" value="InterPro"/>
</dbReference>
<dbReference type="EMBL" id="CP002353">
    <property type="protein sequence ID" value="ADV62424.1"/>
    <property type="molecule type" value="Genomic_DNA"/>
</dbReference>
<accession>E8R1Z2</accession>
<dbReference type="KEGG" id="ipa:Isop_1842"/>
<gene>
    <name evidence="4" type="ordered locus">Isop_1842</name>
</gene>
<dbReference type="InterPro" id="IPR011006">
    <property type="entry name" value="CheY-like_superfamily"/>
</dbReference>
<dbReference type="Gene3D" id="3.40.50.2300">
    <property type="match status" value="2"/>
</dbReference>
<dbReference type="Pfam" id="PF00072">
    <property type="entry name" value="Response_reg"/>
    <property type="match status" value="1"/>
</dbReference>
<evidence type="ECO:0000256" key="1">
    <source>
        <dbReference type="ARBA" id="ARBA00022553"/>
    </source>
</evidence>
<organism evidence="4 5">
    <name type="scientific">Isosphaera pallida (strain ATCC 43644 / DSM 9630 / IS1B)</name>
    <dbReference type="NCBI Taxonomy" id="575540"/>
    <lineage>
        <taxon>Bacteria</taxon>
        <taxon>Pseudomonadati</taxon>
        <taxon>Planctomycetota</taxon>
        <taxon>Planctomycetia</taxon>
        <taxon>Isosphaerales</taxon>
        <taxon>Isosphaeraceae</taxon>
        <taxon>Isosphaera</taxon>
    </lineage>
</organism>
<proteinExistence type="predicted"/>
<comment type="caution">
    <text evidence="2">Lacks conserved residue(s) required for the propagation of feature annotation.</text>
</comment>
<evidence type="ECO:0000313" key="5">
    <source>
        <dbReference type="Proteomes" id="UP000008631"/>
    </source>
</evidence>
<dbReference type="HOGENOM" id="CLU_534088_0_0_0"/>
<protein>
    <submittedName>
        <fullName evidence="4">Response regulator receiver protein</fullName>
    </submittedName>
</protein>
<dbReference type="InterPro" id="IPR050595">
    <property type="entry name" value="Bact_response_regulator"/>
</dbReference>
<dbReference type="eggNOG" id="COG0784">
    <property type="taxonomic scope" value="Bacteria"/>
</dbReference>
<feature type="domain" description="Response regulatory" evidence="3">
    <location>
        <begin position="387"/>
        <end position="502"/>
    </location>
</feature>
<dbReference type="InterPro" id="IPR025497">
    <property type="entry name" value="PatA-like_N"/>
</dbReference>
<dbReference type="SMART" id="SM00448">
    <property type="entry name" value="REC"/>
    <property type="match status" value="2"/>
</dbReference>
<dbReference type="OrthoDB" id="236568at2"/>
<dbReference type="RefSeq" id="WP_013564712.1">
    <property type="nucleotide sequence ID" value="NC_014962.1"/>
</dbReference>